<evidence type="ECO:0000313" key="2">
    <source>
        <dbReference type="Proteomes" id="UP000246238"/>
    </source>
</evidence>
<dbReference type="Proteomes" id="UP000246238">
    <property type="component" value="Segment"/>
</dbReference>
<dbReference type="RefSeq" id="YP_009838053.1">
    <property type="nucleotide sequence ID" value="NC_048705.1"/>
</dbReference>
<dbReference type="GeneID" id="55608250"/>
<name>A0A2S1PD45_9CAUD</name>
<gene>
    <name evidence="1" type="primary">97</name>
    <name evidence="1" type="ORF">SEA_TCHEN_97</name>
</gene>
<sequence>MTNIRITIDDKTLMDADPGTWTTTPPDIETLKQHLGGIDEPEPYMQAIMLTLAKVATLAMVGKQQPNTTIAVTTRPTGWTLSIDET</sequence>
<accession>A0A2S1PD45</accession>
<organism evidence="1 2">
    <name type="scientific">Mycobacterium phage TChen</name>
    <dbReference type="NCBI Taxonomy" id="2163598"/>
    <lineage>
        <taxon>Viruses</taxon>
        <taxon>Duplodnaviria</taxon>
        <taxon>Heunggongvirae</taxon>
        <taxon>Uroviricota</taxon>
        <taxon>Caudoviricetes</taxon>
        <taxon>Gracegardnervirinae</taxon>
        <taxon>Thetabobvirus</taxon>
        <taxon>Thetabobvirus tchen</taxon>
        <taxon>Mycobacterium virus TChen</taxon>
    </lineage>
</organism>
<keyword evidence="2" id="KW-1185">Reference proteome</keyword>
<evidence type="ECO:0000313" key="1">
    <source>
        <dbReference type="EMBL" id="AWH14491.1"/>
    </source>
</evidence>
<dbReference type="KEGG" id="vg:55608250"/>
<protein>
    <submittedName>
        <fullName evidence="1">Uncharacterized protein</fullName>
    </submittedName>
</protein>
<proteinExistence type="predicted"/>
<reference evidence="2" key="1">
    <citation type="submission" date="2018-03" db="EMBL/GenBank/DDBJ databases">
        <authorList>
            <person name="Keele B.F."/>
        </authorList>
    </citation>
    <scope>NUCLEOTIDE SEQUENCE [LARGE SCALE GENOMIC DNA]</scope>
</reference>
<dbReference type="EMBL" id="MH077585">
    <property type="protein sequence ID" value="AWH14491.1"/>
    <property type="molecule type" value="Genomic_DNA"/>
</dbReference>